<keyword evidence="2" id="KW-1185">Reference proteome</keyword>
<proteinExistence type="predicted"/>
<dbReference type="OrthoDB" id="1248892at2"/>
<evidence type="ECO:0000313" key="1">
    <source>
        <dbReference type="EMBL" id="TDC31144.1"/>
    </source>
</evidence>
<organism evidence="1 2">
    <name type="scientific">Kribbella albertanoniae</name>
    <dbReference type="NCBI Taxonomy" id="1266829"/>
    <lineage>
        <taxon>Bacteria</taxon>
        <taxon>Bacillati</taxon>
        <taxon>Actinomycetota</taxon>
        <taxon>Actinomycetes</taxon>
        <taxon>Propionibacteriales</taxon>
        <taxon>Kribbellaceae</taxon>
        <taxon>Kribbella</taxon>
    </lineage>
</organism>
<reference evidence="1 2" key="1">
    <citation type="submission" date="2019-03" db="EMBL/GenBank/DDBJ databases">
        <title>Draft genome sequences of novel Actinobacteria.</title>
        <authorList>
            <person name="Sahin N."/>
            <person name="Ay H."/>
            <person name="Saygin H."/>
        </authorList>
    </citation>
    <scope>NUCLEOTIDE SEQUENCE [LARGE SCALE GENOMIC DNA]</scope>
    <source>
        <strain evidence="1 2">JCM 30547</strain>
    </source>
</reference>
<protein>
    <submittedName>
        <fullName evidence="1">Uncharacterized protein</fullName>
    </submittedName>
</protein>
<comment type="caution">
    <text evidence="1">The sequence shown here is derived from an EMBL/GenBank/DDBJ whole genome shotgun (WGS) entry which is preliminary data.</text>
</comment>
<gene>
    <name evidence="1" type="ORF">E1261_11565</name>
</gene>
<sequence length="176" mass="19119">MPASDPALAGAAAVALTGLAEAYRPRPVTPLLPWRDPHRLVKPYIITARGRQWDDQMVEFARAGASRQLDFDDAMGSVGLAVAVLHLSDDGAYLVVHSWTKDYQSRLSRFSGVDVDDLRPVPTGVAPSVWELEVLSHERTAFVKHILSGGVDVDAWLEDALDTRPQPDPQGIPSGT</sequence>
<evidence type="ECO:0000313" key="2">
    <source>
        <dbReference type="Proteomes" id="UP000295075"/>
    </source>
</evidence>
<dbReference type="AlphaFoldDB" id="A0A4R4Q7J1"/>
<dbReference type="EMBL" id="SMKA01000036">
    <property type="protein sequence ID" value="TDC31144.1"/>
    <property type="molecule type" value="Genomic_DNA"/>
</dbReference>
<name>A0A4R4Q7J1_9ACTN</name>
<accession>A0A4R4Q7J1</accession>
<dbReference type="RefSeq" id="WP_132405691.1">
    <property type="nucleotide sequence ID" value="NZ_SMKA01000036.1"/>
</dbReference>
<dbReference type="Proteomes" id="UP000295075">
    <property type="component" value="Unassembled WGS sequence"/>
</dbReference>